<dbReference type="EMBL" id="JAGGKX010000009">
    <property type="protein sequence ID" value="MBP1970015.1"/>
    <property type="molecule type" value="Genomic_DNA"/>
</dbReference>
<evidence type="ECO:0000313" key="1">
    <source>
        <dbReference type="EMBL" id="MBP1970015.1"/>
    </source>
</evidence>
<protein>
    <recommendedName>
        <fullName evidence="3">Fur-regulated basic protein FbpA</fullName>
    </recommendedName>
</protein>
<accession>A0ABS4IGE2</accession>
<keyword evidence="2" id="KW-1185">Reference proteome</keyword>
<sequence>MKLGREKPLISIEEQREWLEHESQFRRSMMELTLRQIEIDCKLNSCSNKKEAK</sequence>
<evidence type="ECO:0008006" key="3">
    <source>
        <dbReference type="Google" id="ProtNLM"/>
    </source>
</evidence>
<dbReference type="Proteomes" id="UP001519345">
    <property type="component" value="Unassembled WGS sequence"/>
</dbReference>
<gene>
    <name evidence="1" type="ORF">J2Z83_002123</name>
</gene>
<evidence type="ECO:0000313" key="2">
    <source>
        <dbReference type="Proteomes" id="UP001519345"/>
    </source>
</evidence>
<name>A0ABS4IGE2_9BACI</name>
<organism evidence="1 2">
    <name type="scientific">Virgibacillus natechei</name>
    <dbReference type="NCBI Taxonomy" id="1216297"/>
    <lineage>
        <taxon>Bacteria</taxon>
        <taxon>Bacillati</taxon>
        <taxon>Bacillota</taxon>
        <taxon>Bacilli</taxon>
        <taxon>Bacillales</taxon>
        <taxon>Bacillaceae</taxon>
        <taxon>Virgibacillus</taxon>
    </lineage>
</organism>
<proteinExistence type="predicted"/>
<reference evidence="1 2" key="1">
    <citation type="submission" date="2021-03" db="EMBL/GenBank/DDBJ databases">
        <title>Genomic Encyclopedia of Type Strains, Phase IV (KMG-IV): sequencing the most valuable type-strain genomes for metagenomic binning, comparative biology and taxonomic classification.</title>
        <authorList>
            <person name="Goeker M."/>
        </authorList>
    </citation>
    <scope>NUCLEOTIDE SEQUENCE [LARGE SCALE GENOMIC DNA]</scope>
    <source>
        <strain evidence="1 2">DSM 25609</strain>
    </source>
</reference>
<dbReference type="RefSeq" id="WP_209463170.1">
    <property type="nucleotide sequence ID" value="NZ_CP110224.1"/>
</dbReference>
<comment type="caution">
    <text evidence="1">The sequence shown here is derived from an EMBL/GenBank/DDBJ whole genome shotgun (WGS) entry which is preliminary data.</text>
</comment>